<dbReference type="PANTHER" id="PTHR12161:SF81">
    <property type="entry name" value="OS01G0687700 PROTEIN"/>
    <property type="match status" value="1"/>
</dbReference>
<name>A0ABD2Y7X1_9GENT</name>
<evidence type="ECO:0000256" key="1">
    <source>
        <dbReference type="ARBA" id="ARBA00005536"/>
    </source>
</evidence>
<evidence type="ECO:0000313" key="3">
    <source>
        <dbReference type="EMBL" id="KAL3501723.1"/>
    </source>
</evidence>
<gene>
    <name evidence="3" type="ORF">ACH5RR_036172</name>
</gene>
<evidence type="ECO:0000313" key="4">
    <source>
        <dbReference type="Proteomes" id="UP001630127"/>
    </source>
</evidence>
<dbReference type="InterPro" id="IPR042277">
    <property type="entry name" value="IST1-like"/>
</dbReference>
<evidence type="ECO:0008006" key="5">
    <source>
        <dbReference type="Google" id="ProtNLM"/>
    </source>
</evidence>
<reference evidence="3 4" key="1">
    <citation type="submission" date="2024-11" db="EMBL/GenBank/DDBJ databases">
        <title>A near-complete genome assembly of Cinchona calisaya.</title>
        <authorList>
            <person name="Lian D.C."/>
            <person name="Zhao X.W."/>
            <person name="Wei L."/>
        </authorList>
    </citation>
    <scope>NUCLEOTIDE SEQUENCE [LARGE SCALE GENOMIC DNA]</scope>
    <source>
        <tissue evidence="3">Nenye</tissue>
    </source>
</reference>
<comment type="similarity">
    <text evidence="1">Belongs to the IST1 family.</text>
</comment>
<dbReference type="InterPro" id="IPR005061">
    <property type="entry name" value="Ist1"/>
</dbReference>
<dbReference type="Pfam" id="PF03398">
    <property type="entry name" value="Ist1"/>
    <property type="match status" value="1"/>
</dbReference>
<organism evidence="3 4">
    <name type="scientific">Cinchona calisaya</name>
    <dbReference type="NCBI Taxonomy" id="153742"/>
    <lineage>
        <taxon>Eukaryota</taxon>
        <taxon>Viridiplantae</taxon>
        <taxon>Streptophyta</taxon>
        <taxon>Embryophyta</taxon>
        <taxon>Tracheophyta</taxon>
        <taxon>Spermatophyta</taxon>
        <taxon>Magnoliopsida</taxon>
        <taxon>eudicotyledons</taxon>
        <taxon>Gunneridae</taxon>
        <taxon>Pentapetalae</taxon>
        <taxon>asterids</taxon>
        <taxon>lamiids</taxon>
        <taxon>Gentianales</taxon>
        <taxon>Rubiaceae</taxon>
        <taxon>Cinchonoideae</taxon>
        <taxon>Cinchoneae</taxon>
        <taxon>Cinchona</taxon>
    </lineage>
</organism>
<dbReference type="Gene3D" id="1.20.1260.60">
    <property type="entry name" value="Vacuolar protein sorting-associated protein Ist1"/>
    <property type="match status" value="1"/>
</dbReference>
<feature type="region of interest" description="Disordered" evidence="2">
    <location>
        <begin position="98"/>
        <end position="123"/>
    </location>
</feature>
<proteinExistence type="inferred from homology"/>
<dbReference type="Proteomes" id="UP001630127">
    <property type="component" value="Unassembled WGS sequence"/>
</dbReference>
<dbReference type="PANTHER" id="PTHR12161">
    <property type="entry name" value="IST1 FAMILY MEMBER"/>
    <property type="match status" value="1"/>
</dbReference>
<protein>
    <recommendedName>
        <fullName evidence="5">IST1-like protein</fullName>
    </recommendedName>
</protein>
<keyword evidence="4" id="KW-1185">Reference proteome</keyword>
<dbReference type="AlphaFoldDB" id="A0ABD2Y7X1"/>
<dbReference type="EMBL" id="JBJUIK010000015">
    <property type="protein sequence ID" value="KAL3501723.1"/>
    <property type="molecule type" value="Genomic_DNA"/>
</dbReference>
<sequence>MQNKRDGQLKFMRKKISKFLQAGEEAIARIRVEHVIRQQNIWAAYEILEMFCGFVLARVPILESQRCSDLQDRLHVRNLFAAKYRKEFISAASELQPDTSVNHTNGPEKIAAPPASASGLDNCKHPHILEHSVTSSNVQRGQFDQSPSQRARAAIAAAEHASSAARAAAELVNFKFSTVKLEQVKS</sequence>
<evidence type="ECO:0000256" key="2">
    <source>
        <dbReference type="SAM" id="MobiDB-lite"/>
    </source>
</evidence>
<comment type="caution">
    <text evidence="3">The sequence shown here is derived from an EMBL/GenBank/DDBJ whole genome shotgun (WGS) entry which is preliminary data.</text>
</comment>
<accession>A0ABD2Y7X1</accession>